<keyword evidence="1" id="KW-0175">Coiled coil</keyword>
<name>A0A016UFS3_9BILA</name>
<evidence type="ECO:0000256" key="1">
    <source>
        <dbReference type="SAM" id="Coils"/>
    </source>
</evidence>
<comment type="caution">
    <text evidence="3">The sequence shown here is derived from an EMBL/GenBank/DDBJ whole genome shotgun (WGS) entry which is preliminary data.</text>
</comment>
<feature type="region of interest" description="Disordered" evidence="2">
    <location>
        <begin position="142"/>
        <end position="181"/>
    </location>
</feature>
<protein>
    <submittedName>
        <fullName evidence="3">Uncharacterized protein</fullName>
    </submittedName>
</protein>
<gene>
    <name evidence="3" type="primary">Acey_s0043.g720</name>
    <name evidence="3" type="ORF">Y032_0043g720</name>
</gene>
<proteinExistence type="predicted"/>
<dbReference type="Proteomes" id="UP000024635">
    <property type="component" value="Unassembled WGS sequence"/>
</dbReference>
<keyword evidence="4" id="KW-1185">Reference proteome</keyword>
<feature type="compositionally biased region" description="Basic and acidic residues" evidence="2">
    <location>
        <begin position="142"/>
        <end position="157"/>
    </location>
</feature>
<feature type="compositionally biased region" description="Polar residues" evidence="2">
    <location>
        <begin position="163"/>
        <end position="180"/>
    </location>
</feature>
<feature type="coiled-coil region" evidence="1">
    <location>
        <begin position="51"/>
        <end position="82"/>
    </location>
</feature>
<dbReference type="EMBL" id="JARK01001379">
    <property type="protein sequence ID" value="EYC13453.1"/>
    <property type="molecule type" value="Genomic_DNA"/>
</dbReference>
<evidence type="ECO:0000256" key="2">
    <source>
        <dbReference type="SAM" id="MobiDB-lite"/>
    </source>
</evidence>
<organism evidence="3 4">
    <name type="scientific">Ancylostoma ceylanicum</name>
    <dbReference type="NCBI Taxonomy" id="53326"/>
    <lineage>
        <taxon>Eukaryota</taxon>
        <taxon>Metazoa</taxon>
        <taxon>Ecdysozoa</taxon>
        <taxon>Nematoda</taxon>
        <taxon>Chromadorea</taxon>
        <taxon>Rhabditida</taxon>
        <taxon>Rhabditina</taxon>
        <taxon>Rhabditomorpha</taxon>
        <taxon>Strongyloidea</taxon>
        <taxon>Ancylostomatidae</taxon>
        <taxon>Ancylostomatinae</taxon>
        <taxon>Ancylostoma</taxon>
    </lineage>
</organism>
<reference evidence="4" key="1">
    <citation type="journal article" date="2015" name="Nat. Genet.">
        <title>The genome and transcriptome of the zoonotic hookworm Ancylostoma ceylanicum identify infection-specific gene families.</title>
        <authorList>
            <person name="Schwarz E.M."/>
            <person name="Hu Y."/>
            <person name="Antoshechkin I."/>
            <person name="Miller M.M."/>
            <person name="Sternberg P.W."/>
            <person name="Aroian R.V."/>
        </authorList>
    </citation>
    <scope>NUCLEOTIDE SEQUENCE</scope>
    <source>
        <strain evidence="4">HY135</strain>
    </source>
</reference>
<sequence>MALHFHKRQIVLSASTLKTLVSRYRDYSKEIEYATIDEENYQKCRSTVALLRSSIRQIKEARENLQGLYDDIREEYRNCKNKSEKKDIMVEIEQIEEESQLLTAIAEANDLIFMITARLDESKNICENMEIKLGYLTIRTQRDDNPNRDDLETRDHNDEEVEQTSIQSDPNGTQNVRSGTSNNVVSSVHRSVKPPQASLPKFYGNPEDFSEYWAIFEALVHNSKELDVIEKILLLKESLKGRA</sequence>
<dbReference type="AlphaFoldDB" id="A0A016UFS3"/>
<evidence type="ECO:0000313" key="4">
    <source>
        <dbReference type="Proteomes" id="UP000024635"/>
    </source>
</evidence>
<dbReference type="OrthoDB" id="5866497at2759"/>
<evidence type="ECO:0000313" key="3">
    <source>
        <dbReference type="EMBL" id="EYC13453.1"/>
    </source>
</evidence>
<accession>A0A016UFS3</accession>